<keyword evidence="1" id="KW-0812">Transmembrane</keyword>
<comment type="caution">
    <text evidence="2">The sequence shown here is derived from an EMBL/GenBank/DDBJ whole genome shotgun (WGS) entry which is preliminary data.</text>
</comment>
<dbReference type="EMBL" id="BJUU01000040">
    <property type="protein sequence ID" value="GEK81681.1"/>
    <property type="molecule type" value="Genomic_DNA"/>
</dbReference>
<feature type="transmembrane region" description="Helical" evidence="1">
    <location>
        <begin position="196"/>
        <end position="229"/>
    </location>
</feature>
<dbReference type="Proteomes" id="UP000321749">
    <property type="component" value="Unassembled WGS sequence"/>
</dbReference>
<sequence>MTVAVDMRTRNNAGARTLLIGRTGAVALILSAVIAQLVTSVTFWSERGAHDLGRNIITYLSFFTVESNILAAALLTALLVAQLGRLRLGRRFDVLLLGATAYMVLTGAVYNATMRDVALPASASLEWANEVLHVVAPAWMLLDWIISSRERRLRWRDLGTVAVFPALWLGCTLLRAPRTPEEAIGNPYWYPQLDPASYETGAFGVVTTCLGITVALLLITGALLAHAAWRARMHA</sequence>
<keyword evidence="1" id="KW-0472">Membrane</keyword>
<proteinExistence type="predicted"/>
<evidence type="ECO:0000256" key="1">
    <source>
        <dbReference type="SAM" id="Phobius"/>
    </source>
</evidence>
<keyword evidence="3" id="KW-1185">Reference proteome</keyword>
<name>A0AA87RFC4_9MICO</name>
<reference evidence="2 3" key="1">
    <citation type="submission" date="2019-07" db="EMBL/GenBank/DDBJ databases">
        <title>Whole genome shotgun sequence of Agrococcus baldri NBRC 103055.</title>
        <authorList>
            <person name="Hosoyama A."/>
            <person name="Uohara A."/>
            <person name="Ohji S."/>
            <person name="Ichikawa N."/>
        </authorList>
    </citation>
    <scope>NUCLEOTIDE SEQUENCE [LARGE SCALE GENOMIC DNA]</scope>
    <source>
        <strain evidence="2 3">NBRC 103055</strain>
    </source>
</reference>
<evidence type="ECO:0008006" key="4">
    <source>
        <dbReference type="Google" id="ProtNLM"/>
    </source>
</evidence>
<dbReference type="AlphaFoldDB" id="A0AA87RFC4"/>
<keyword evidence="1" id="KW-1133">Transmembrane helix</keyword>
<dbReference type="InterPro" id="IPR049713">
    <property type="entry name" value="Pr6Pr-like"/>
</dbReference>
<feature type="transmembrane region" description="Helical" evidence="1">
    <location>
        <begin position="20"/>
        <end position="44"/>
    </location>
</feature>
<evidence type="ECO:0000313" key="3">
    <source>
        <dbReference type="Proteomes" id="UP000321749"/>
    </source>
</evidence>
<feature type="transmembrane region" description="Helical" evidence="1">
    <location>
        <begin position="56"/>
        <end position="80"/>
    </location>
</feature>
<dbReference type="NCBIfam" id="NF038065">
    <property type="entry name" value="Pr6Pr"/>
    <property type="match status" value="1"/>
</dbReference>
<evidence type="ECO:0000313" key="2">
    <source>
        <dbReference type="EMBL" id="GEK81681.1"/>
    </source>
</evidence>
<organism evidence="2 3">
    <name type="scientific">Agrococcus baldri</name>
    <dbReference type="NCBI Taxonomy" id="153730"/>
    <lineage>
        <taxon>Bacteria</taxon>
        <taxon>Bacillati</taxon>
        <taxon>Actinomycetota</taxon>
        <taxon>Actinomycetes</taxon>
        <taxon>Micrococcales</taxon>
        <taxon>Microbacteriaceae</taxon>
        <taxon>Agrococcus</taxon>
    </lineage>
</organism>
<dbReference type="RefSeq" id="WP_146797721.1">
    <property type="nucleotide sequence ID" value="NZ_BJUU01000040.1"/>
</dbReference>
<feature type="transmembrane region" description="Helical" evidence="1">
    <location>
        <begin position="92"/>
        <end position="110"/>
    </location>
</feature>
<accession>A0AA87RFC4</accession>
<protein>
    <recommendedName>
        <fullName evidence="4">Pr6Pr family membrane protein</fullName>
    </recommendedName>
</protein>
<gene>
    <name evidence="2" type="ORF">ABA31_30320</name>
</gene>